<organism evidence="1 2">
    <name type="scientific">Streptomyces yaanensis</name>
    <dbReference type="NCBI Taxonomy" id="1142239"/>
    <lineage>
        <taxon>Bacteria</taxon>
        <taxon>Bacillati</taxon>
        <taxon>Actinomycetota</taxon>
        <taxon>Actinomycetes</taxon>
        <taxon>Kitasatosporales</taxon>
        <taxon>Streptomycetaceae</taxon>
        <taxon>Streptomyces</taxon>
    </lineage>
</organism>
<dbReference type="EMBL" id="JBHRWR010000002">
    <property type="protein sequence ID" value="MFC3572590.1"/>
    <property type="molecule type" value="Genomic_DNA"/>
</dbReference>
<reference evidence="2" key="1">
    <citation type="journal article" date="2019" name="Int. J. Syst. Evol. Microbiol.">
        <title>The Global Catalogue of Microorganisms (GCM) 10K type strain sequencing project: providing services to taxonomists for standard genome sequencing and annotation.</title>
        <authorList>
            <consortium name="The Broad Institute Genomics Platform"/>
            <consortium name="The Broad Institute Genome Sequencing Center for Infectious Disease"/>
            <person name="Wu L."/>
            <person name="Ma J."/>
        </authorList>
    </citation>
    <scope>NUCLEOTIDE SEQUENCE [LARGE SCALE GENOMIC DNA]</scope>
    <source>
        <strain evidence="2">CGMCC 4.7035</strain>
    </source>
</reference>
<evidence type="ECO:0000313" key="1">
    <source>
        <dbReference type="EMBL" id="MFC3572590.1"/>
    </source>
</evidence>
<sequence>MGVSAGQSPDCRLQVSKAETDLVGVARHQGKRSASGRTVSGMLTCAYGMGLLRRPSPVLDAGLWDAA</sequence>
<name>A0ABV7SAY1_9ACTN</name>
<comment type="caution">
    <text evidence="1">The sequence shown here is derived from an EMBL/GenBank/DDBJ whole genome shotgun (WGS) entry which is preliminary data.</text>
</comment>
<keyword evidence="2" id="KW-1185">Reference proteome</keyword>
<gene>
    <name evidence="1" type="ORF">ACFOZ0_04695</name>
</gene>
<dbReference type="Proteomes" id="UP001595701">
    <property type="component" value="Unassembled WGS sequence"/>
</dbReference>
<protein>
    <submittedName>
        <fullName evidence="1">Uncharacterized protein</fullName>
    </submittedName>
</protein>
<proteinExistence type="predicted"/>
<evidence type="ECO:0000313" key="2">
    <source>
        <dbReference type="Proteomes" id="UP001595701"/>
    </source>
</evidence>
<accession>A0ABV7SAY1</accession>
<dbReference type="RefSeq" id="WP_310781416.1">
    <property type="nucleotide sequence ID" value="NZ_JBHRWR010000002.1"/>
</dbReference>